<dbReference type="Pfam" id="PF03033">
    <property type="entry name" value="Glyco_transf_28"/>
    <property type="match status" value="1"/>
</dbReference>
<dbReference type="InterPro" id="IPR004276">
    <property type="entry name" value="GlycoTrans_28_N"/>
</dbReference>
<keyword evidence="1 10" id="KW-1003">Cell membrane</keyword>
<evidence type="ECO:0000259" key="12">
    <source>
        <dbReference type="Pfam" id="PF04101"/>
    </source>
</evidence>
<dbReference type="HAMAP" id="MF_00033">
    <property type="entry name" value="MurG"/>
    <property type="match status" value="1"/>
</dbReference>
<dbReference type="InterPro" id="IPR007235">
    <property type="entry name" value="Glyco_trans_28_C"/>
</dbReference>
<comment type="subcellular location">
    <subcellularLocation>
        <location evidence="10">Cell membrane</location>
        <topology evidence="10">Peripheral membrane protein</topology>
        <orientation evidence="10">Cytoplasmic side</orientation>
    </subcellularLocation>
</comment>
<proteinExistence type="inferred from homology"/>
<dbReference type="GO" id="GO:0008360">
    <property type="term" value="P:regulation of cell shape"/>
    <property type="evidence" value="ECO:0007669"/>
    <property type="project" value="UniProtKB-KW"/>
</dbReference>
<evidence type="ECO:0000256" key="7">
    <source>
        <dbReference type="ARBA" id="ARBA00023136"/>
    </source>
</evidence>
<dbReference type="GO" id="GO:0051991">
    <property type="term" value="F:UDP-N-acetyl-D-glucosamine:N-acetylmuramoyl-L-alanyl-D-glutamyl-meso-2,6-diaminopimelyl-D-alanyl-D-alanine-diphosphoundecaprenol 4-beta-N-acetylglucosaminlytransferase activity"/>
    <property type="evidence" value="ECO:0007669"/>
    <property type="project" value="RHEA"/>
</dbReference>
<dbReference type="PANTHER" id="PTHR21015:SF22">
    <property type="entry name" value="GLYCOSYLTRANSFERASE"/>
    <property type="match status" value="1"/>
</dbReference>
<dbReference type="SUPFAM" id="SSF53756">
    <property type="entry name" value="UDP-Glycosyltransferase/glycogen phosphorylase"/>
    <property type="match status" value="1"/>
</dbReference>
<feature type="binding site" evidence="10">
    <location>
        <begin position="10"/>
        <end position="12"/>
    </location>
    <ligand>
        <name>UDP-N-acetyl-alpha-D-glucosamine</name>
        <dbReference type="ChEBI" id="CHEBI:57705"/>
    </ligand>
</feature>
<protein>
    <recommendedName>
        <fullName evidence="10">UDP-N-acetylglucosamine--N-acetylmuramyl-(pentapeptide) pyrophosphoryl-undecaprenol N-acetylglucosamine transferase</fullName>
        <ecNumber evidence="10">2.4.1.227</ecNumber>
    </recommendedName>
    <alternativeName>
        <fullName evidence="10">Undecaprenyl-PP-MurNAc-pentapeptide-UDPGlcNAc GlcNAc transferase</fullName>
    </alternativeName>
</protein>
<dbReference type="Gene3D" id="3.40.50.2000">
    <property type="entry name" value="Glycogen Phosphorylase B"/>
    <property type="match status" value="2"/>
</dbReference>
<name>A0A1W1UXJ9_PEPAS</name>
<evidence type="ECO:0000256" key="2">
    <source>
        <dbReference type="ARBA" id="ARBA00022618"/>
    </source>
</evidence>
<evidence type="ECO:0000256" key="10">
    <source>
        <dbReference type="HAMAP-Rule" id="MF_00033"/>
    </source>
</evidence>
<dbReference type="GO" id="GO:0005886">
    <property type="term" value="C:plasma membrane"/>
    <property type="evidence" value="ECO:0007669"/>
    <property type="project" value="UniProtKB-SubCell"/>
</dbReference>
<keyword evidence="9 10" id="KW-0961">Cell wall biogenesis/degradation</keyword>
<comment type="similarity">
    <text evidence="10">Belongs to the glycosyltransferase 28 family. MurG subfamily.</text>
</comment>
<keyword evidence="2 10" id="KW-0132">Cell division</keyword>
<dbReference type="RefSeq" id="WP_084230438.1">
    <property type="nucleotide sequence ID" value="NZ_FWWR01000009.1"/>
</dbReference>
<evidence type="ECO:0000256" key="3">
    <source>
        <dbReference type="ARBA" id="ARBA00022676"/>
    </source>
</evidence>
<dbReference type="GO" id="GO:0009252">
    <property type="term" value="P:peptidoglycan biosynthetic process"/>
    <property type="evidence" value="ECO:0007669"/>
    <property type="project" value="UniProtKB-UniRule"/>
</dbReference>
<comment type="pathway">
    <text evidence="10">Cell wall biogenesis; peptidoglycan biosynthesis.</text>
</comment>
<keyword evidence="5 10" id="KW-0133">Cell shape</keyword>
<dbReference type="EMBL" id="FWWR01000009">
    <property type="protein sequence ID" value="SMB85481.1"/>
    <property type="molecule type" value="Genomic_DNA"/>
</dbReference>
<evidence type="ECO:0000313" key="13">
    <source>
        <dbReference type="EMBL" id="SMB85481.1"/>
    </source>
</evidence>
<keyword evidence="3 10" id="KW-0328">Glycosyltransferase</keyword>
<dbReference type="GO" id="GO:0005975">
    <property type="term" value="P:carbohydrate metabolic process"/>
    <property type="evidence" value="ECO:0007669"/>
    <property type="project" value="InterPro"/>
</dbReference>
<dbReference type="GO" id="GO:0071555">
    <property type="term" value="P:cell wall organization"/>
    <property type="evidence" value="ECO:0007669"/>
    <property type="project" value="UniProtKB-KW"/>
</dbReference>
<evidence type="ECO:0000313" key="14">
    <source>
        <dbReference type="Proteomes" id="UP000192368"/>
    </source>
</evidence>
<feature type="binding site" evidence="10">
    <location>
        <position position="125"/>
    </location>
    <ligand>
        <name>UDP-N-acetyl-alpha-D-glucosamine</name>
        <dbReference type="ChEBI" id="CHEBI:57705"/>
    </ligand>
</feature>
<evidence type="ECO:0000256" key="5">
    <source>
        <dbReference type="ARBA" id="ARBA00022960"/>
    </source>
</evidence>
<feature type="binding site" evidence="10">
    <location>
        <position position="291"/>
    </location>
    <ligand>
        <name>UDP-N-acetyl-alpha-D-glucosamine</name>
        <dbReference type="ChEBI" id="CHEBI:57705"/>
    </ligand>
</feature>
<dbReference type="NCBIfam" id="TIGR01133">
    <property type="entry name" value="murG"/>
    <property type="match status" value="1"/>
</dbReference>
<reference evidence="14" key="1">
    <citation type="submission" date="2017-04" db="EMBL/GenBank/DDBJ databases">
        <authorList>
            <person name="Varghese N."/>
            <person name="Submissions S."/>
        </authorList>
    </citation>
    <scope>NUCLEOTIDE SEQUENCE [LARGE SCALE GENOMIC DNA]</scope>
    <source>
        <strain evidence="14">DSM 20463</strain>
    </source>
</reference>
<keyword evidence="7 10" id="KW-0472">Membrane</keyword>
<dbReference type="CDD" id="cd03785">
    <property type="entry name" value="GT28_MurG"/>
    <property type="match status" value="1"/>
</dbReference>
<dbReference type="PANTHER" id="PTHR21015">
    <property type="entry name" value="UDP-N-ACETYLGLUCOSAMINE--N-ACETYLMURAMYL-(PENTAPEPTIDE) PYROPHOSPHORYL-UNDECAPRENOL N-ACETYLGLUCOSAMINE TRANSFERASE 1"/>
    <property type="match status" value="1"/>
</dbReference>
<dbReference type="InterPro" id="IPR006009">
    <property type="entry name" value="GlcNAc_MurG"/>
</dbReference>
<keyword evidence="8 10" id="KW-0131">Cell cycle</keyword>
<keyword evidence="4 10" id="KW-0808">Transferase</keyword>
<dbReference type="EC" id="2.4.1.227" evidence="10"/>
<dbReference type="AlphaFoldDB" id="A0A1W1UXJ9"/>
<comment type="catalytic activity">
    <reaction evidence="10">
        <text>di-trans,octa-cis-undecaprenyl diphospho-N-acetyl-alpha-D-muramoyl-L-alanyl-D-glutamyl-meso-2,6-diaminopimeloyl-D-alanyl-D-alanine + UDP-N-acetyl-alpha-D-glucosamine = di-trans,octa-cis-undecaprenyl diphospho-[N-acetyl-alpha-D-glucosaminyl-(1-&gt;4)]-N-acetyl-alpha-D-muramoyl-L-alanyl-D-glutamyl-meso-2,6-diaminopimeloyl-D-alanyl-D-alanine + UDP + H(+)</text>
        <dbReference type="Rhea" id="RHEA:31227"/>
        <dbReference type="ChEBI" id="CHEBI:15378"/>
        <dbReference type="ChEBI" id="CHEBI:57705"/>
        <dbReference type="ChEBI" id="CHEBI:58223"/>
        <dbReference type="ChEBI" id="CHEBI:61387"/>
        <dbReference type="ChEBI" id="CHEBI:61388"/>
        <dbReference type="EC" id="2.4.1.227"/>
    </reaction>
</comment>
<keyword evidence="14" id="KW-1185">Reference proteome</keyword>
<dbReference type="UniPathway" id="UPA00219"/>
<dbReference type="GO" id="GO:0051301">
    <property type="term" value="P:cell division"/>
    <property type="evidence" value="ECO:0007669"/>
    <property type="project" value="UniProtKB-KW"/>
</dbReference>
<evidence type="ECO:0000256" key="9">
    <source>
        <dbReference type="ARBA" id="ARBA00023316"/>
    </source>
</evidence>
<feature type="domain" description="Glycosyl transferase family 28 C-terminal" evidence="12">
    <location>
        <begin position="190"/>
        <end position="349"/>
    </location>
</feature>
<evidence type="ECO:0000256" key="6">
    <source>
        <dbReference type="ARBA" id="ARBA00022984"/>
    </source>
</evidence>
<evidence type="ECO:0000259" key="11">
    <source>
        <dbReference type="Pfam" id="PF03033"/>
    </source>
</evidence>
<feature type="binding site" evidence="10">
    <location>
        <position position="166"/>
    </location>
    <ligand>
        <name>UDP-N-acetyl-alpha-D-glucosamine</name>
        <dbReference type="ChEBI" id="CHEBI:57705"/>
    </ligand>
</feature>
<keyword evidence="6 10" id="KW-0573">Peptidoglycan synthesis</keyword>
<gene>
    <name evidence="10" type="primary">murG</name>
    <name evidence="13" type="ORF">SAMN00017477_0791</name>
</gene>
<organism evidence="13 14">
    <name type="scientific">Peptoniphilus asaccharolyticus DSM 20463</name>
    <dbReference type="NCBI Taxonomy" id="573058"/>
    <lineage>
        <taxon>Bacteria</taxon>
        <taxon>Bacillati</taxon>
        <taxon>Bacillota</taxon>
        <taxon>Tissierellia</taxon>
        <taxon>Tissierellales</taxon>
        <taxon>Peptoniphilaceae</taxon>
        <taxon>Peptoniphilus</taxon>
    </lineage>
</organism>
<dbReference type="GO" id="GO:0050511">
    <property type="term" value="F:undecaprenyldiphospho-muramoylpentapeptide beta-N-acetylglucosaminyltransferase activity"/>
    <property type="evidence" value="ECO:0007669"/>
    <property type="project" value="UniProtKB-UniRule"/>
</dbReference>
<evidence type="ECO:0000256" key="4">
    <source>
        <dbReference type="ARBA" id="ARBA00022679"/>
    </source>
</evidence>
<dbReference type="STRING" id="573058.SAMN00017477_0791"/>
<comment type="function">
    <text evidence="10">Cell wall formation. Catalyzes the transfer of a GlcNAc subunit on undecaprenyl-pyrophosphoryl-MurNAc-pentapeptide (lipid intermediate I) to form undecaprenyl-pyrophosphoryl-MurNAc-(pentapeptide)GlcNAc (lipid intermediate II).</text>
</comment>
<sequence length="358" mass="39338">MKYILSGGGTGGHIYPALAIAEEIKKRDASSKILYVGKIGGLEEELAKKAGFEFKGVHIEGLPRKKINIQTAITMFALLKGLRECDKIIKTFKPDVVIGTGGYVCAPVVMKAQQKGIKTIIQEQNAYPGKTNKFLAKKASLLALNFKEAEKYMENKNIIITGNPVREDFALMNREEARKSLNLKDDEKLVLSFGGSGGQESTNDAVLDILKKKLDFKLVHITGKPHYENFVSEMIENENAEILNYSDEIPKYMLASDLVIASSSAMTLAEISQVGRASILIPKAYTAGNHQYYNAMSYKEGGASVVISEDELTGDKLLESIVSLLEDKDKIDVMAENSKKLGNPDAVKKLVDEILKLV</sequence>
<evidence type="ECO:0000256" key="8">
    <source>
        <dbReference type="ARBA" id="ARBA00023306"/>
    </source>
</evidence>
<dbReference type="OrthoDB" id="9808936at2"/>
<feature type="binding site" evidence="10">
    <location>
        <position position="196"/>
    </location>
    <ligand>
        <name>UDP-N-acetyl-alpha-D-glucosamine</name>
        <dbReference type="ChEBI" id="CHEBI:57705"/>
    </ligand>
</feature>
<accession>A0A1W1UXJ9</accession>
<comment type="caution">
    <text evidence="10">Lacks conserved residue(s) required for the propagation of feature annotation.</text>
</comment>
<feature type="domain" description="Glycosyltransferase family 28 N-terminal" evidence="11">
    <location>
        <begin position="4"/>
        <end position="139"/>
    </location>
</feature>
<dbReference type="Pfam" id="PF04101">
    <property type="entry name" value="Glyco_tran_28_C"/>
    <property type="match status" value="1"/>
</dbReference>
<dbReference type="Proteomes" id="UP000192368">
    <property type="component" value="Unassembled WGS sequence"/>
</dbReference>
<evidence type="ECO:0000256" key="1">
    <source>
        <dbReference type="ARBA" id="ARBA00022475"/>
    </source>
</evidence>